<protein>
    <submittedName>
        <fullName evidence="6">Serine/threonine-protein kinase</fullName>
    </submittedName>
</protein>
<evidence type="ECO:0000259" key="5">
    <source>
        <dbReference type="PROSITE" id="PS50011"/>
    </source>
</evidence>
<sequence>MDFSQSSFPTFRQKAPVPSPIDDSIVGSSADNIGESSRCPHFAGFLSVCLSRDADLGLHPFITNTLPTFEDVTIGGGSFDVRKVKTSSFLSGLGEGILKGRDFVIVKHPKASFSTAQGDSGAFADAATELQILRHPPLKGHDNIIELLAVMYHDTGEPLPGVPRIMPALVLEYAEHGSLKTFQEQGGGSSFVDQIQIAIDTAQGLKALHDCGIIHGDVKPSNLLVCRHETRSFIVKLSDFGFSLSSGDTHIIGHSEFFCAPESYGENIRPPYLEQLDIYCYGLTLLTIFESGSAFYDIFPTEGLEDNLRKMKSSGIMSTLIPLRVLNSHQNDDLPLMILCKIWRYSLQASPTRRFQSMDRILSLLEVLRHAASSLESAPSESGDGPPVQRALDSLRELTSKTPIIQGTPADVFSTVCHRLAEGVIGNLPPGSGLVRMPAIDAKKLHDTTAQVVQMLLLINKTAMQGDSFENSLYNLIEKRVMGGLVQACGGARDQQESTEVSVKSFVSFLVDLTGLTPDPGSISEHASAVSSQQLIVHDKLNFRRGLDFIPDLRNTAGIYQKMPKRIQKDLVQSLEAICSTSTNDKLRAAAAFSIAVAHVNGVGVRFDINTAHDFLLRAAKWGHEQAQTTLINIFDHQGPPDATVPLGLWVDWLKRAAELGSDTALEKLKAASASSWRSAQEVSQTRRLESEGFGLLQSQQAVVDGQCEGQLSTSQSLVLAIIHERGDMVEELIRNNPQLLNQPVSQAGESPLLVACRLARVDIVKLLVNKQADASIGDTSGICPLHWLCVFPDSDTGPIAHLLHKQGGNPNALAVTYVRDEYLRNFQPRPANATKEWTPLHWAVAAKNLAAVDALLAVGSDPLFRADCKVSNSVPLNSLQMASYMCHSAILCRILQSPGASEGVLDTVPMVQGKEVVIRPLFGPLQGSSRWSRLLRHGLNFEDETRDTISLLVGHGAPTDAVLEVGSIKMSAVYAVAFHQCAADIMLAGLDCGFDTEIDVGFGGETALFMAINHRDHEMVKALLDAGASATILGRWGDSSLVRAAKESDDISTVRSILETGVPIDGTSPSLDRTPFETAVYSGNLTVARYLYDQGAENHRVARNHRTFLGGLIL</sequence>
<dbReference type="Gene3D" id="1.25.40.10">
    <property type="entry name" value="Tetratricopeptide repeat domain"/>
    <property type="match status" value="1"/>
</dbReference>
<feature type="region of interest" description="Disordered" evidence="4">
    <location>
        <begin position="1"/>
        <end position="20"/>
    </location>
</feature>
<dbReference type="SUPFAM" id="SSF48403">
    <property type="entry name" value="Ankyrin repeat"/>
    <property type="match status" value="1"/>
</dbReference>
<dbReference type="PANTHER" id="PTHR24198">
    <property type="entry name" value="ANKYRIN REPEAT AND PROTEIN KINASE DOMAIN-CONTAINING PROTEIN"/>
    <property type="match status" value="1"/>
</dbReference>
<evidence type="ECO:0000256" key="4">
    <source>
        <dbReference type="SAM" id="MobiDB-lite"/>
    </source>
</evidence>
<dbReference type="InterPro" id="IPR008271">
    <property type="entry name" value="Ser/Thr_kinase_AS"/>
</dbReference>
<dbReference type="OrthoDB" id="4062651at2759"/>
<dbReference type="PROSITE" id="PS50088">
    <property type="entry name" value="ANK_REPEAT"/>
    <property type="match status" value="3"/>
</dbReference>
<keyword evidence="2 3" id="KW-0040">ANK repeat</keyword>
<feature type="compositionally biased region" description="Polar residues" evidence="4">
    <location>
        <begin position="1"/>
        <end position="10"/>
    </location>
</feature>
<dbReference type="PROSITE" id="PS00108">
    <property type="entry name" value="PROTEIN_KINASE_ST"/>
    <property type="match status" value="1"/>
</dbReference>
<accession>A0A9P5BKV9</accession>
<dbReference type="Proteomes" id="UP000711996">
    <property type="component" value="Unassembled WGS sequence"/>
</dbReference>
<dbReference type="InterPro" id="IPR000719">
    <property type="entry name" value="Prot_kinase_dom"/>
</dbReference>
<dbReference type="InterPro" id="IPR011009">
    <property type="entry name" value="Kinase-like_dom_sf"/>
</dbReference>
<dbReference type="Pfam" id="PF00023">
    <property type="entry name" value="Ank"/>
    <property type="match status" value="1"/>
</dbReference>
<organism evidence="6 7">
    <name type="scientific">Colletotrichum siamense</name>
    <name type="common">Anthracnose fungus</name>
    <dbReference type="NCBI Taxonomy" id="690259"/>
    <lineage>
        <taxon>Eukaryota</taxon>
        <taxon>Fungi</taxon>
        <taxon>Dikarya</taxon>
        <taxon>Ascomycota</taxon>
        <taxon>Pezizomycotina</taxon>
        <taxon>Sordariomycetes</taxon>
        <taxon>Hypocreomycetidae</taxon>
        <taxon>Glomerellales</taxon>
        <taxon>Glomerellaceae</taxon>
        <taxon>Colletotrichum</taxon>
        <taxon>Colletotrichum gloeosporioides species complex</taxon>
    </lineage>
</organism>
<reference evidence="6" key="1">
    <citation type="submission" date="2019-06" db="EMBL/GenBank/DDBJ databases">
        <authorList>
            <person name="Gan P."/>
            <person name="Shirasu K."/>
        </authorList>
    </citation>
    <scope>NUCLEOTIDE SEQUENCE [LARGE SCALE GENOMIC DNA]</scope>
    <source>
        <strain evidence="6">CAD2</strain>
    </source>
</reference>
<feature type="repeat" description="ANK" evidence="3">
    <location>
        <begin position="748"/>
        <end position="780"/>
    </location>
</feature>
<dbReference type="Gene3D" id="1.25.40.20">
    <property type="entry name" value="Ankyrin repeat-containing domain"/>
    <property type="match status" value="2"/>
</dbReference>
<name>A0A9P5BKV9_COLSI</name>
<comment type="caution">
    <text evidence="6">The sequence shown here is derived from an EMBL/GenBank/DDBJ whole genome shotgun (WGS) entry which is preliminary data.</text>
</comment>
<dbReference type="PROSITE" id="PS50297">
    <property type="entry name" value="ANK_REP_REGION"/>
    <property type="match status" value="2"/>
</dbReference>
<evidence type="ECO:0000256" key="2">
    <source>
        <dbReference type="ARBA" id="ARBA00023043"/>
    </source>
</evidence>
<dbReference type="SMART" id="SM00248">
    <property type="entry name" value="ANK"/>
    <property type="match status" value="7"/>
</dbReference>
<dbReference type="PANTHER" id="PTHR24198:SF165">
    <property type="entry name" value="ANKYRIN REPEAT-CONTAINING PROTEIN-RELATED"/>
    <property type="match status" value="1"/>
</dbReference>
<dbReference type="EMBL" id="QPMT01000115">
    <property type="protein sequence ID" value="KAF4840760.1"/>
    <property type="molecule type" value="Genomic_DNA"/>
</dbReference>
<dbReference type="PROSITE" id="PS50011">
    <property type="entry name" value="PROTEIN_KINASE_DOM"/>
    <property type="match status" value="1"/>
</dbReference>
<proteinExistence type="predicted"/>
<evidence type="ECO:0000256" key="1">
    <source>
        <dbReference type="ARBA" id="ARBA00022737"/>
    </source>
</evidence>
<dbReference type="InterPro" id="IPR002110">
    <property type="entry name" value="Ankyrin_rpt"/>
</dbReference>
<feature type="repeat" description="ANK" evidence="3">
    <location>
        <begin position="1004"/>
        <end position="1036"/>
    </location>
</feature>
<keyword evidence="6" id="KW-0418">Kinase</keyword>
<evidence type="ECO:0000313" key="6">
    <source>
        <dbReference type="EMBL" id="KAF4840760.1"/>
    </source>
</evidence>
<evidence type="ECO:0000256" key="3">
    <source>
        <dbReference type="PROSITE-ProRule" id="PRU00023"/>
    </source>
</evidence>
<dbReference type="SUPFAM" id="SSF56112">
    <property type="entry name" value="Protein kinase-like (PK-like)"/>
    <property type="match status" value="1"/>
</dbReference>
<keyword evidence="1" id="KW-0677">Repeat</keyword>
<keyword evidence="6" id="KW-0808">Transferase</keyword>
<feature type="repeat" description="ANK" evidence="3">
    <location>
        <begin position="836"/>
        <end position="868"/>
    </location>
</feature>
<dbReference type="CDD" id="cd00180">
    <property type="entry name" value="PKc"/>
    <property type="match status" value="1"/>
</dbReference>
<feature type="domain" description="Protein kinase" evidence="5">
    <location>
        <begin position="68"/>
        <end position="368"/>
    </location>
</feature>
<dbReference type="Pfam" id="PF00069">
    <property type="entry name" value="Pkinase"/>
    <property type="match status" value="1"/>
</dbReference>
<evidence type="ECO:0000313" key="7">
    <source>
        <dbReference type="Proteomes" id="UP000711996"/>
    </source>
</evidence>
<dbReference type="GO" id="GO:0004672">
    <property type="term" value="F:protein kinase activity"/>
    <property type="evidence" value="ECO:0007669"/>
    <property type="project" value="InterPro"/>
</dbReference>
<keyword evidence="7" id="KW-1185">Reference proteome</keyword>
<dbReference type="InterPro" id="IPR036770">
    <property type="entry name" value="Ankyrin_rpt-contain_sf"/>
</dbReference>
<dbReference type="SMART" id="SM00220">
    <property type="entry name" value="S_TKc"/>
    <property type="match status" value="1"/>
</dbReference>
<dbReference type="GO" id="GO:0005524">
    <property type="term" value="F:ATP binding"/>
    <property type="evidence" value="ECO:0007669"/>
    <property type="project" value="InterPro"/>
</dbReference>
<dbReference type="Pfam" id="PF12796">
    <property type="entry name" value="Ank_2"/>
    <property type="match status" value="2"/>
</dbReference>
<dbReference type="AlphaFoldDB" id="A0A9P5BKV9"/>
<gene>
    <name evidence="6" type="ORF">CGCSCA2_v014974</name>
</gene>
<dbReference type="Gene3D" id="1.10.510.10">
    <property type="entry name" value="Transferase(Phosphotransferase) domain 1"/>
    <property type="match status" value="1"/>
</dbReference>
<dbReference type="InterPro" id="IPR011990">
    <property type="entry name" value="TPR-like_helical_dom_sf"/>
</dbReference>